<proteinExistence type="predicted"/>
<dbReference type="InterPro" id="IPR011009">
    <property type="entry name" value="Kinase-like_dom_sf"/>
</dbReference>
<dbReference type="SUPFAM" id="SSF56112">
    <property type="entry name" value="Protein kinase-like (PK-like)"/>
    <property type="match status" value="1"/>
</dbReference>
<dbReference type="Pfam" id="PF06293">
    <property type="entry name" value="Kdo"/>
    <property type="match status" value="1"/>
</dbReference>
<dbReference type="AlphaFoldDB" id="A0A7W2EJN7"/>
<keyword evidence="3" id="KW-0808">Transferase</keyword>
<feature type="binding site" evidence="1">
    <location>
        <position position="100"/>
    </location>
    <ligand>
        <name>ATP</name>
        <dbReference type="ChEBI" id="CHEBI:30616"/>
    </ligand>
</feature>
<gene>
    <name evidence="3" type="ORF">H3H36_17535</name>
</gene>
<organism evidence="3 4">
    <name type="scientific">Rugamonas fusca</name>
    <dbReference type="NCBI Taxonomy" id="2758568"/>
    <lineage>
        <taxon>Bacteria</taxon>
        <taxon>Pseudomonadati</taxon>
        <taxon>Pseudomonadota</taxon>
        <taxon>Betaproteobacteria</taxon>
        <taxon>Burkholderiales</taxon>
        <taxon>Oxalobacteraceae</taxon>
        <taxon>Telluria group</taxon>
        <taxon>Rugamonas</taxon>
    </lineage>
</organism>
<evidence type="ECO:0000313" key="4">
    <source>
        <dbReference type="Proteomes" id="UP000566711"/>
    </source>
</evidence>
<comment type="caution">
    <text evidence="3">The sequence shown here is derived from an EMBL/GenBank/DDBJ whole genome shotgun (WGS) entry which is preliminary data.</text>
</comment>
<evidence type="ECO:0000259" key="2">
    <source>
        <dbReference type="PROSITE" id="PS50011"/>
    </source>
</evidence>
<reference evidence="3 4" key="1">
    <citation type="submission" date="2020-07" db="EMBL/GenBank/DDBJ databases">
        <title>Novel species isolated from subtropical streams in China.</title>
        <authorList>
            <person name="Lu H."/>
        </authorList>
    </citation>
    <scope>NUCLEOTIDE SEQUENCE [LARGE SCALE GENOMIC DNA]</scope>
    <source>
        <strain evidence="3 4">FT3S</strain>
    </source>
</reference>
<dbReference type="InterPro" id="IPR017441">
    <property type="entry name" value="Protein_kinase_ATP_BS"/>
</dbReference>
<dbReference type="GO" id="GO:0005524">
    <property type="term" value="F:ATP binding"/>
    <property type="evidence" value="ECO:0007669"/>
    <property type="project" value="UniProtKB-UniRule"/>
</dbReference>
<dbReference type="GO" id="GO:0004672">
    <property type="term" value="F:protein kinase activity"/>
    <property type="evidence" value="ECO:0007669"/>
    <property type="project" value="InterPro"/>
</dbReference>
<dbReference type="InterPro" id="IPR000719">
    <property type="entry name" value="Prot_kinase_dom"/>
</dbReference>
<protein>
    <submittedName>
        <fullName evidence="3">Protein kinase family protein</fullName>
    </submittedName>
</protein>
<feature type="domain" description="Protein kinase" evidence="2">
    <location>
        <begin position="70"/>
        <end position="317"/>
    </location>
</feature>
<keyword evidence="1" id="KW-0547">Nucleotide-binding</keyword>
<dbReference type="Gene3D" id="1.10.510.10">
    <property type="entry name" value="Transferase(Phosphotransferase) domain 1"/>
    <property type="match status" value="1"/>
</dbReference>
<sequence>MHPHTPICPQCGAPLPRQALWRTVTCAYCSAEVTHGERIVRAASFRAAYLRSRAIDDASTCMVNCDSQQYRTLLPLGYGSTARVVLGQRQSALAERVVIKLAHPGATPDRLKREWQVLQQLQELAHPGAAYFSQRLPQPVLFGLAKETNGAQAEALVLRNPAGYWGSLADVIQHHRHGIEARHAIWIWRRMLEVLGYVHEAGWIHGRLTPAHLLVQPDDHGILIIGWADAQPQTAHVTPARDLMQAAWTIRSILHGGTDEPPIGHGTPAPLAAVLKQASEDAHWCANAGAAGIDQAVKSAAHAAFGAPQFTPFSPTT</sequence>
<name>A0A7W2EJN7_9BURK</name>
<evidence type="ECO:0000256" key="1">
    <source>
        <dbReference type="PROSITE-ProRule" id="PRU10141"/>
    </source>
</evidence>
<dbReference type="Proteomes" id="UP000566711">
    <property type="component" value="Unassembled WGS sequence"/>
</dbReference>
<evidence type="ECO:0000313" key="3">
    <source>
        <dbReference type="EMBL" id="MBA5607162.1"/>
    </source>
</evidence>
<keyword evidence="4" id="KW-1185">Reference proteome</keyword>
<keyword evidence="1" id="KW-0067">ATP-binding</keyword>
<dbReference type="PROSITE" id="PS00107">
    <property type="entry name" value="PROTEIN_KINASE_ATP"/>
    <property type="match status" value="1"/>
</dbReference>
<accession>A0A7W2EJN7</accession>
<keyword evidence="3" id="KW-0418">Kinase</keyword>
<dbReference type="PROSITE" id="PS50011">
    <property type="entry name" value="PROTEIN_KINASE_DOM"/>
    <property type="match status" value="1"/>
</dbReference>
<dbReference type="EMBL" id="JACEZS010000015">
    <property type="protein sequence ID" value="MBA5607162.1"/>
    <property type="molecule type" value="Genomic_DNA"/>
</dbReference>